<evidence type="ECO:0000256" key="2">
    <source>
        <dbReference type="ARBA" id="ARBA00022801"/>
    </source>
</evidence>
<dbReference type="InterPro" id="IPR000805">
    <property type="entry name" value="Glyco_hydro_26"/>
</dbReference>
<dbReference type="PANTHER" id="PTHR40079:SF4">
    <property type="entry name" value="GH26 DOMAIN-CONTAINING PROTEIN-RELATED"/>
    <property type="match status" value="1"/>
</dbReference>
<dbReference type="Gene3D" id="3.20.20.80">
    <property type="entry name" value="Glycosidases"/>
    <property type="match status" value="1"/>
</dbReference>
<keyword evidence="9" id="KW-1185">Reference proteome</keyword>
<feature type="signal peptide" evidence="6">
    <location>
        <begin position="1"/>
        <end position="26"/>
    </location>
</feature>
<evidence type="ECO:0000256" key="3">
    <source>
        <dbReference type="ARBA" id="ARBA00023295"/>
    </source>
</evidence>
<evidence type="ECO:0000256" key="5">
    <source>
        <dbReference type="SAM" id="MobiDB-lite"/>
    </source>
</evidence>
<feature type="chain" id="PRO_5003599077" description="GH26 domain-containing protein" evidence="6">
    <location>
        <begin position="27"/>
        <end position="363"/>
    </location>
</feature>
<evidence type="ECO:0000313" key="8">
    <source>
        <dbReference type="EMBL" id="GAB49725.1"/>
    </source>
</evidence>
<dbReference type="InterPro" id="IPR017853">
    <property type="entry name" value="GH"/>
</dbReference>
<reference evidence="8 9" key="1">
    <citation type="submission" date="2012-02" db="EMBL/GenBank/DDBJ databases">
        <title>Whole genome shotgun sequence of Mobilicoccus pelagius NBRC 104925.</title>
        <authorList>
            <person name="Yoshida Y."/>
            <person name="Hosoyama A."/>
            <person name="Tsuchikane K."/>
            <person name="Katsumata H."/>
            <person name="Yamazaki S."/>
            <person name="Fujita N."/>
        </authorList>
    </citation>
    <scope>NUCLEOTIDE SEQUENCE [LARGE SCALE GENOMIC DNA]</scope>
    <source>
        <strain evidence="8 9">NBRC 104925</strain>
    </source>
</reference>
<evidence type="ECO:0000256" key="1">
    <source>
        <dbReference type="ARBA" id="ARBA00007754"/>
    </source>
</evidence>
<evidence type="ECO:0000256" key="6">
    <source>
        <dbReference type="SAM" id="SignalP"/>
    </source>
</evidence>
<protein>
    <recommendedName>
        <fullName evidence="7">GH26 domain-containing protein</fullName>
    </recommendedName>
</protein>
<feature type="active site" description="Proton donor" evidence="4">
    <location>
        <position position="178"/>
    </location>
</feature>
<evidence type="ECO:0000313" key="9">
    <source>
        <dbReference type="Proteomes" id="UP000004367"/>
    </source>
</evidence>
<proteinExistence type="inferred from homology"/>
<dbReference type="GO" id="GO:0006080">
    <property type="term" value="P:substituted mannan metabolic process"/>
    <property type="evidence" value="ECO:0007669"/>
    <property type="project" value="InterPro"/>
</dbReference>
<organism evidence="8 9">
    <name type="scientific">Mobilicoccus pelagius NBRC 104925</name>
    <dbReference type="NCBI Taxonomy" id="1089455"/>
    <lineage>
        <taxon>Bacteria</taxon>
        <taxon>Bacillati</taxon>
        <taxon>Actinomycetota</taxon>
        <taxon>Actinomycetes</taxon>
        <taxon>Micrococcales</taxon>
        <taxon>Dermatophilaceae</taxon>
        <taxon>Mobilicoccus</taxon>
    </lineage>
</organism>
<gene>
    <name evidence="8" type="ORF">MOPEL_134_00090</name>
</gene>
<accession>H5UVG7</accession>
<comment type="similarity">
    <text evidence="1 4">Belongs to the glycosyl hydrolase 26 family.</text>
</comment>
<feature type="compositionally biased region" description="Low complexity" evidence="5">
    <location>
        <begin position="30"/>
        <end position="46"/>
    </location>
</feature>
<dbReference type="RefSeq" id="WP_009483568.1">
    <property type="nucleotide sequence ID" value="NZ_BAFE01000093.1"/>
</dbReference>
<dbReference type="PROSITE" id="PS51764">
    <property type="entry name" value="GH26"/>
    <property type="match status" value="1"/>
</dbReference>
<sequence>MRSLVASALAAALAVPAALLAPVVDAASATTATPAASTAAPAGTTGMWRGRPGTMAREYLGTPKSGLSWHSGAWTGEFMNARNATRWGTWRGRPSDATPTYPEWRTWKELENSAWHIETFNGFKGTLVYGMPMLPKNAKPAQLRDVAAGRHDRTYRTIARQLRTKYKSGKVVVRIGWEANGSWMSFRTTYAKAPEYRAAFRRIAKVVKKEFPGAVIDFDINCGTRLPGQKNRLDSLTRLYPGDDVVDLIGCDTYDWDVLKARSEREWGRALRPSAAVGIQDVADFARKRRKGLAFPEWGLTHAYDGYGDNPFYVRKMHAFFRANSDVLVLEDYFNVPDQHMKNSLWSVRPQNPKAGAEYKRLW</sequence>
<dbReference type="STRING" id="1089455.MOPEL_134_00090"/>
<dbReference type="SUPFAM" id="SSF51445">
    <property type="entry name" value="(Trans)glycosidases"/>
    <property type="match status" value="1"/>
</dbReference>
<comment type="caution">
    <text evidence="8">The sequence shown here is derived from an EMBL/GenBank/DDBJ whole genome shotgun (WGS) entry which is preliminary data.</text>
</comment>
<dbReference type="eggNOG" id="COG4124">
    <property type="taxonomic scope" value="Bacteria"/>
</dbReference>
<feature type="region of interest" description="Disordered" evidence="5">
    <location>
        <begin position="30"/>
        <end position="55"/>
    </location>
</feature>
<dbReference type="EMBL" id="BAFE01000093">
    <property type="protein sequence ID" value="GAB49725.1"/>
    <property type="molecule type" value="Genomic_DNA"/>
</dbReference>
<dbReference type="PANTHER" id="PTHR40079">
    <property type="entry name" value="MANNAN ENDO-1,4-BETA-MANNOSIDASE E-RELATED"/>
    <property type="match status" value="1"/>
</dbReference>
<feature type="domain" description="GH26" evidence="7">
    <location>
        <begin position="14"/>
        <end position="351"/>
    </location>
</feature>
<evidence type="ECO:0000256" key="4">
    <source>
        <dbReference type="PROSITE-ProRule" id="PRU01100"/>
    </source>
</evidence>
<keyword evidence="2 4" id="KW-0378">Hydrolase</keyword>
<evidence type="ECO:0000259" key="7">
    <source>
        <dbReference type="PROSITE" id="PS51764"/>
    </source>
</evidence>
<keyword evidence="3 4" id="KW-0326">Glycosidase</keyword>
<dbReference type="Proteomes" id="UP000004367">
    <property type="component" value="Unassembled WGS sequence"/>
</dbReference>
<keyword evidence="6" id="KW-0732">Signal</keyword>
<dbReference type="InterPro" id="IPR022790">
    <property type="entry name" value="GH26_dom"/>
</dbReference>
<feature type="active site" description="Nucleophile" evidence="4">
    <location>
        <position position="297"/>
    </location>
</feature>
<dbReference type="GO" id="GO:0016985">
    <property type="term" value="F:mannan endo-1,4-beta-mannosidase activity"/>
    <property type="evidence" value="ECO:0007669"/>
    <property type="project" value="InterPro"/>
</dbReference>
<name>H5UVG7_9MICO</name>
<dbReference type="AlphaFoldDB" id="H5UVG7"/>